<dbReference type="Gene3D" id="3.40.630.30">
    <property type="match status" value="1"/>
</dbReference>
<dbReference type="InterPro" id="IPR000182">
    <property type="entry name" value="GNAT_dom"/>
</dbReference>
<evidence type="ECO:0000313" key="3">
    <source>
        <dbReference type="EMBL" id="EME55075.1"/>
    </source>
</evidence>
<accession>M2Y0M7</accession>
<keyword evidence="4" id="KW-1185">Reference proteome</keyword>
<name>M2Y0M7_9PSEU</name>
<dbReference type="PROSITE" id="PS51186">
    <property type="entry name" value="GNAT"/>
    <property type="match status" value="1"/>
</dbReference>
<dbReference type="EMBL" id="AOHO01000068">
    <property type="protein sequence ID" value="EME55075.1"/>
    <property type="molecule type" value="Genomic_DNA"/>
</dbReference>
<dbReference type="Pfam" id="PF00583">
    <property type="entry name" value="Acetyltransf_1"/>
    <property type="match status" value="1"/>
</dbReference>
<proteinExistence type="predicted"/>
<dbReference type="PATRIC" id="fig|1284240.4.peg.5332"/>
<gene>
    <name evidence="3" type="ORF">H074_26242</name>
</gene>
<dbReference type="GO" id="GO:0016747">
    <property type="term" value="F:acyltransferase activity, transferring groups other than amino-acyl groups"/>
    <property type="evidence" value="ECO:0007669"/>
    <property type="project" value="InterPro"/>
</dbReference>
<dbReference type="RefSeq" id="WP_007033073.1">
    <property type="nucleotide sequence ID" value="NZ_AOHO01000068.1"/>
</dbReference>
<reference evidence="3 4" key="1">
    <citation type="journal article" date="2013" name="Genome Announc.">
        <title>Draft Genome Sequence of Amycolatopsis decaplanina Strain DSM 44594T.</title>
        <authorList>
            <person name="Kaur N."/>
            <person name="Kumar S."/>
            <person name="Bala M."/>
            <person name="Raghava G.P."/>
            <person name="Mayilraj S."/>
        </authorList>
    </citation>
    <scope>NUCLEOTIDE SEQUENCE [LARGE SCALE GENOMIC DNA]</scope>
    <source>
        <strain evidence="3 4">DSM 44594</strain>
    </source>
</reference>
<evidence type="ECO:0000259" key="2">
    <source>
        <dbReference type="PROSITE" id="PS51186"/>
    </source>
</evidence>
<comment type="caution">
    <text evidence="3">The sequence shown here is derived from an EMBL/GenBank/DDBJ whole genome shotgun (WGS) entry which is preliminary data.</text>
</comment>
<sequence>MGEESGATRVKLADGRVVGVARVTPGDAEELGGAISGADRETLYRRFCGPPPRVTPRLLAYLTELDFDRRYALVARDDSGHGVAIARYEATREPGVAEIAVVVEPGWRRVGLATALVHELAKAALKHGFDKFTATYLADNRPVSDLLDLAGARRQIAAGLADALLRLSPEPEETEDAHGDSPEPGGTRSEHGQEDQAEPNPEAVRPG</sequence>
<dbReference type="OrthoDB" id="3637113at2"/>
<dbReference type="InterPro" id="IPR016181">
    <property type="entry name" value="Acyl_CoA_acyltransferase"/>
</dbReference>
<dbReference type="AlphaFoldDB" id="M2Y0M7"/>
<evidence type="ECO:0000256" key="1">
    <source>
        <dbReference type="SAM" id="MobiDB-lite"/>
    </source>
</evidence>
<dbReference type="CDD" id="cd04301">
    <property type="entry name" value="NAT_SF"/>
    <property type="match status" value="1"/>
</dbReference>
<feature type="domain" description="N-acetyltransferase" evidence="2">
    <location>
        <begin position="18"/>
        <end position="171"/>
    </location>
</feature>
<evidence type="ECO:0000313" key="4">
    <source>
        <dbReference type="Proteomes" id="UP000054226"/>
    </source>
</evidence>
<dbReference type="Proteomes" id="UP000054226">
    <property type="component" value="Unassembled WGS sequence"/>
</dbReference>
<protein>
    <submittedName>
        <fullName evidence="3">Acyl-CoA synthetase (NDP forming)-like protein</fullName>
    </submittedName>
</protein>
<dbReference type="SUPFAM" id="SSF55729">
    <property type="entry name" value="Acyl-CoA N-acyltransferases (Nat)"/>
    <property type="match status" value="1"/>
</dbReference>
<feature type="region of interest" description="Disordered" evidence="1">
    <location>
        <begin position="165"/>
        <end position="207"/>
    </location>
</feature>
<organism evidence="3 4">
    <name type="scientific">Amycolatopsis decaplanina DSM 44594</name>
    <dbReference type="NCBI Taxonomy" id="1284240"/>
    <lineage>
        <taxon>Bacteria</taxon>
        <taxon>Bacillati</taxon>
        <taxon>Actinomycetota</taxon>
        <taxon>Actinomycetes</taxon>
        <taxon>Pseudonocardiales</taxon>
        <taxon>Pseudonocardiaceae</taxon>
        <taxon>Amycolatopsis</taxon>
    </lineage>
</organism>